<dbReference type="KEGG" id="sseo:D0Z67_20280"/>
<dbReference type="AlphaFoldDB" id="A0A4P6TXT3"/>
<organism evidence="2 3">
    <name type="scientific">Streptomyces seoulensis</name>
    <dbReference type="NCBI Taxonomy" id="73044"/>
    <lineage>
        <taxon>Bacteria</taxon>
        <taxon>Bacillati</taxon>
        <taxon>Actinomycetota</taxon>
        <taxon>Actinomycetes</taxon>
        <taxon>Kitasatosporales</taxon>
        <taxon>Streptomycetaceae</taxon>
        <taxon>Streptomyces</taxon>
    </lineage>
</organism>
<gene>
    <name evidence="2" type="ORF">D0Z67_20280</name>
</gene>
<proteinExistence type="predicted"/>
<sequence>MALLPGDGDVTTPDIARSYSGSHMFRKGPAEAEGFTLAAMEGFGWDRQWHSVSTTLAPLLDHPDDDGPDLTPALCAAMLPRLQEMLDRGGSSSQLGVYALHPQPPSVSMCDEMGGGCGVGG</sequence>
<evidence type="ECO:0000313" key="2">
    <source>
        <dbReference type="EMBL" id="QBJ92399.1"/>
    </source>
</evidence>
<keyword evidence="3" id="KW-1185">Reference proteome</keyword>
<evidence type="ECO:0000313" key="3">
    <source>
        <dbReference type="Proteomes" id="UP000292547"/>
    </source>
</evidence>
<accession>A0A4P6TXT3</accession>
<dbReference type="STRING" id="73044.GCA_000725795_03047"/>
<evidence type="ECO:0000256" key="1">
    <source>
        <dbReference type="SAM" id="MobiDB-lite"/>
    </source>
</evidence>
<reference evidence="2 3" key="1">
    <citation type="submission" date="2018-08" db="EMBL/GenBank/DDBJ databases">
        <title>The complete genome sequence of Streptomyces seoulensis, a pioneer strain for nickel superoxide dismutase discovery.</title>
        <authorList>
            <person name="Shin J."/>
            <person name="Lee J.-S."/>
            <person name="Lee E.-J."/>
            <person name="Youn H.-D."/>
        </authorList>
    </citation>
    <scope>NUCLEOTIDE SEQUENCE [LARGE SCALE GENOMIC DNA]</scope>
    <source>
        <strain evidence="2 3">KCTC 9819</strain>
    </source>
</reference>
<name>A0A4P6TXT3_STRSO</name>
<protein>
    <submittedName>
        <fullName evidence="2">Uncharacterized protein</fullName>
    </submittedName>
</protein>
<dbReference type="EMBL" id="CP032229">
    <property type="protein sequence ID" value="QBJ92399.1"/>
    <property type="molecule type" value="Genomic_DNA"/>
</dbReference>
<dbReference type="Proteomes" id="UP000292547">
    <property type="component" value="Chromosome"/>
</dbReference>
<feature type="region of interest" description="Disordered" evidence="1">
    <location>
        <begin position="1"/>
        <end position="22"/>
    </location>
</feature>